<evidence type="ECO:0000313" key="2">
    <source>
        <dbReference type="Proteomes" id="UP000824200"/>
    </source>
</evidence>
<accession>A0A9D1E3V6</accession>
<evidence type="ECO:0000313" key="1">
    <source>
        <dbReference type="EMBL" id="HIR65627.1"/>
    </source>
</evidence>
<dbReference type="EMBL" id="DVHL01000016">
    <property type="protein sequence ID" value="HIR65627.1"/>
    <property type="molecule type" value="Genomic_DNA"/>
</dbReference>
<reference evidence="1" key="1">
    <citation type="submission" date="2020-10" db="EMBL/GenBank/DDBJ databases">
        <authorList>
            <person name="Gilroy R."/>
        </authorList>
    </citation>
    <scope>NUCLEOTIDE SEQUENCE</scope>
    <source>
        <strain evidence="1">CHK121-14286</strain>
    </source>
</reference>
<dbReference type="Proteomes" id="UP000824200">
    <property type="component" value="Unassembled WGS sequence"/>
</dbReference>
<dbReference type="AlphaFoldDB" id="A0A9D1E3V6"/>
<proteinExistence type="predicted"/>
<reference evidence="1" key="2">
    <citation type="journal article" date="2021" name="PeerJ">
        <title>Extensive microbial diversity within the chicken gut microbiome revealed by metagenomics and culture.</title>
        <authorList>
            <person name="Gilroy R."/>
            <person name="Ravi A."/>
            <person name="Getino M."/>
            <person name="Pursley I."/>
            <person name="Horton D.L."/>
            <person name="Alikhan N.F."/>
            <person name="Baker D."/>
            <person name="Gharbi K."/>
            <person name="Hall N."/>
            <person name="Watson M."/>
            <person name="Adriaenssens E.M."/>
            <person name="Foster-Nyarko E."/>
            <person name="Jarju S."/>
            <person name="Secka A."/>
            <person name="Antonio M."/>
            <person name="Oren A."/>
            <person name="Chaudhuri R.R."/>
            <person name="La Ragione R."/>
            <person name="Hildebrand F."/>
            <person name="Pallen M.J."/>
        </authorList>
    </citation>
    <scope>NUCLEOTIDE SEQUENCE</scope>
    <source>
        <strain evidence="1">CHK121-14286</strain>
    </source>
</reference>
<organism evidence="1 2">
    <name type="scientific">Candidatus Fimimonas gallinarum</name>
    <dbReference type="NCBI Taxonomy" id="2840821"/>
    <lineage>
        <taxon>Bacteria</taxon>
        <taxon>Pseudomonadati</taxon>
        <taxon>Myxococcota</taxon>
        <taxon>Myxococcia</taxon>
        <taxon>Myxococcales</taxon>
        <taxon>Cystobacterineae</taxon>
        <taxon>Myxococcaceae</taxon>
        <taxon>Myxococcaceae incertae sedis</taxon>
        <taxon>Candidatus Fimimonas</taxon>
    </lineage>
</organism>
<comment type="caution">
    <text evidence="1">The sequence shown here is derived from an EMBL/GenBank/DDBJ whole genome shotgun (WGS) entry which is preliminary data.</text>
</comment>
<sequence length="65" mass="7125">MNITTSLLYLLLLYAVLDKDNKLSVTTGLVIAFVILLCNCYRRNACCSNGVTSSSNNIFTTLNGF</sequence>
<gene>
    <name evidence="1" type="ORF">IAC95_01900</name>
</gene>
<protein>
    <submittedName>
        <fullName evidence="1">Uncharacterized protein</fullName>
    </submittedName>
</protein>
<name>A0A9D1E3V6_9BACT</name>